<proteinExistence type="predicted"/>
<organism evidence="2 3">
    <name type="scientific">Spartinivicinus marinus</name>
    <dbReference type="NCBI Taxonomy" id="2994442"/>
    <lineage>
        <taxon>Bacteria</taxon>
        <taxon>Pseudomonadati</taxon>
        <taxon>Pseudomonadota</taxon>
        <taxon>Gammaproteobacteria</taxon>
        <taxon>Oceanospirillales</taxon>
        <taxon>Zooshikellaceae</taxon>
        <taxon>Spartinivicinus</taxon>
    </lineage>
</organism>
<dbReference type="Proteomes" id="UP000569732">
    <property type="component" value="Unassembled WGS sequence"/>
</dbReference>
<accession>A0A853IB04</accession>
<keyword evidence="1" id="KW-0732">Signal</keyword>
<dbReference type="AlphaFoldDB" id="A0A853IB04"/>
<gene>
    <name evidence="2" type="ORF">H0A36_23610</name>
</gene>
<feature type="signal peptide" evidence="1">
    <location>
        <begin position="1"/>
        <end position="20"/>
    </location>
</feature>
<evidence type="ECO:0000256" key="1">
    <source>
        <dbReference type="SAM" id="SignalP"/>
    </source>
</evidence>
<keyword evidence="3" id="KW-1185">Reference proteome</keyword>
<sequence length="89" mass="9589">MKKLIVLLFAATVIASSAQAGEHNCTPEEMQQKGMEAATAMQSLAATNPAKMQEIMQALQDLQVQAANTKGSYSALCKKYDELLEKVKG</sequence>
<feature type="chain" id="PRO_5032541662" evidence="1">
    <location>
        <begin position="21"/>
        <end position="89"/>
    </location>
</feature>
<reference evidence="2 3" key="1">
    <citation type="submission" date="2020-07" db="EMBL/GenBank/DDBJ databases">
        <title>Endozoicomonas sp. nov., isolated from sediment.</title>
        <authorList>
            <person name="Gu T."/>
        </authorList>
    </citation>
    <scope>NUCLEOTIDE SEQUENCE [LARGE SCALE GENOMIC DNA]</scope>
    <source>
        <strain evidence="2 3">SM1973</strain>
    </source>
</reference>
<evidence type="ECO:0000313" key="3">
    <source>
        <dbReference type="Proteomes" id="UP000569732"/>
    </source>
</evidence>
<comment type="caution">
    <text evidence="2">The sequence shown here is derived from an EMBL/GenBank/DDBJ whole genome shotgun (WGS) entry which is preliminary data.</text>
</comment>
<dbReference type="EMBL" id="JACCKB010000057">
    <property type="protein sequence ID" value="NYZ69012.1"/>
    <property type="molecule type" value="Genomic_DNA"/>
</dbReference>
<name>A0A853IB04_9GAMM</name>
<evidence type="ECO:0000313" key="2">
    <source>
        <dbReference type="EMBL" id="NYZ69012.1"/>
    </source>
</evidence>
<protein>
    <submittedName>
        <fullName evidence="2">Uncharacterized protein</fullName>
    </submittedName>
</protein>
<dbReference type="RefSeq" id="WP_180571012.1">
    <property type="nucleotide sequence ID" value="NZ_JACCKB010000057.1"/>
</dbReference>